<dbReference type="AlphaFoldDB" id="A0A9P3WDP9"/>
<evidence type="ECO:0000313" key="4">
    <source>
        <dbReference type="Proteomes" id="UP000867740"/>
    </source>
</evidence>
<dbReference type="RefSeq" id="WP_047372600.1">
    <property type="nucleotide sequence ID" value="NZ_CABMNU010000005.1"/>
</dbReference>
<dbReference type="Proteomes" id="UP000867740">
    <property type="component" value="Unassembled WGS sequence"/>
</dbReference>
<dbReference type="PANTHER" id="PTHR30160">
    <property type="entry name" value="TETRAACYLDISACCHARIDE 4'-KINASE-RELATED"/>
    <property type="match status" value="1"/>
</dbReference>
<dbReference type="EMBL" id="DACSUM010000009">
    <property type="protein sequence ID" value="HAT3581273.1"/>
    <property type="molecule type" value="Genomic_DNA"/>
</dbReference>
<dbReference type="InterPro" id="IPR002201">
    <property type="entry name" value="Glyco_trans_9"/>
</dbReference>
<sequence>MGALKQFTRKKNAFFRSIKFALINRRYRHKAARAPFNPHSVKHLLLLRLDDKIGDMVVTTGCARALAEKGYRVSVLTGPMCQQLLAGADYLENVHLYKPRMSLTALQAERFDAVIDFDDVNTYERFKLLSELNVGCVIGYNKEQYKLFDHTIPFFDATKHISARYQQVLNLFGIAADHYTYHVAGDAHEREKVAQLLATEAPQACFVAINPFTGSEDKDFSREQVVSIVEHLNALPYPTRAVIIGQGAKVSQLNIDNALFLKDSTINTAVEIVRRVDLVITPDTSIVHIARALDKPLIAVYNQRKLKDTGLPGYKIWAPHYEKATQLICSTDDISAMPMVELLQTIDIRLDEICHPVAKAM</sequence>
<keyword evidence="2" id="KW-0808">Transferase</keyword>
<organism evidence="3 4">
    <name type="scientific">Kluyvera intermedia</name>
    <name type="common">Enterobacter intermedius</name>
    <dbReference type="NCBI Taxonomy" id="61648"/>
    <lineage>
        <taxon>Bacteria</taxon>
        <taxon>Pseudomonadati</taxon>
        <taxon>Pseudomonadota</taxon>
        <taxon>Gammaproteobacteria</taxon>
        <taxon>Enterobacterales</taxon>
        <taxon>Enterobacteriaceae</taxon>
        <taxon>Kluyvera</taxon>
    </lineage>
</organism>
<dbReference type="GO" id="GO:0009244">
    <property type="term" value="P:lipopolysaccharide core region biosynthetic process"/>
    <property type="evidence" value="ECO:0007669"/>
    <property type="project" value="TreeGrafter"/>
</dbReference>
<evidence type="ECO:0000256" key="2">
    <source>
        <dbReference type="ARBA" id="ARBA00022679"/>
    </source>
</evidence>
<dbReference type="GO" id="GO:0005829">
    <property type="term" value="C:cytosol"/>
    <property type="evidence" value="ECO:0007669"/>
    <property type="project" value="TreeGrafter"/>
</dbReference>
<protein>
    <submittedName>
        <fullName evidence="3">Glycosyltransferase family 9 protein</fullName>
    </submittedName>
</protein>
<dbReference type="Pfam" id="PF01075">
    <property type="entry name" value="Glyco_transf_9"/>
    <property type="match status" value="1"/>
</dbReference>
<evidence type="ECO:0000256" key="1">
    <source>
        <dbReference type="ARBA" id="ARBA00022676"/>
    </source>
</evidence>
<reference evidence="3" key="2">
    <citation type="submission" date="2020-10" db="EMBL/GenBank/DDBJ databases">
        <authorList>
            <consortium name="NCBI Pathogen Detection Project"/>
        </authorList>
    </citation>
    <scope>NUCLEOTIDE SEQUENCE</scope>
    <source>
        <strain evidence="3">CAVp300</strain>
    </source>
</reference>
<name>A0A9P3WDP9_KLUIN</name>
<proteinExistence type="predicted"/>
<gene>
    <name evidence="3" type="ORF">I8531_001553</name>
</gene>
<keyword evidence="1" id="KW-0328">Glycosyltransferase</keyword>
<reference evidence="3" key="1">
    <citation type="journal article" date="2018" name="Genome Biol.">
        <title>SKESA: strategic k-mer extension for scrupulous assemblies.</title>
        <authorList>
            <person name="Souvorov A."/>
            <person name="Agarwala R."/>
            <person name="Lipman D.J."/>
        </authorList>
    </citation>
    <scope>NUCLEOTIDE SEQUENCE</scope>
    <source>
        <strain evidence="3">CAVp300</strain>
    </source>
</reference>
<dbReference type="InterPro" id="IPR051199">
    <property type="entry name" value="LPS_LOS_Heptosyltrfase"/>
</dbReference>
<dbReference type="GO" id="GO:0008713">
    <property type="term" value="F:ADP-heptose-lipopolysaccharide heptosyltransferase activity"/>
    <property type="evidence" value="ECO:0007669"/>
    <property type="project" value="TreeGrafter"/>
</dbReference>
<accession>A0A9P3WDP9</accession>
<dbReference type="Gene3D" id="3.40.50.2000">
    <property type="entry name" value="Glycogen Phosphorylase B"/>
    <property type="match status" value="2"/>
</dbReference>
<comment type="caution">
    <text evidence="3">The sequence shown here is derived from an EMBL/GenBank/DDBJ whole genome shotgun (WGS) entry which is preliminary data.</text>
</comment>
<dbReference type="SUPFAM" id="SSF53756">
    <property type="entry name" value="UDP-Glycosyltransferase/glycogen phosphorylase"/>
    <property type="match status" value="1"/>
</dbReference>
<evidence type="ECO:0000313" key="3">
    <source>
        <dbReference type="EMBL" id="HAT3581273.1"/>
    </source>
</evidence>